<dbReference type="AlphaFoldDB" id="A0A3S0QA43"/>
<protein>
    <submittedName>
        <fullName evidence="10">Amino acid ABC transporter permease</fullName>
    </submittedName>
</protein>
<evidence type="ECO:0000256" key="4">
    <source>
        <dbReference type="ARBA" id="ARBA00022475"/>
    </source>
</evidence>
<dbReference type="PANTHER" id="PTHR30614:SF34">
    <property type="entry name" value="BLR6398 PROTEIN"/>
    <property type="match status" value="1"/>
</dbReference>
<sequence length="216" mass="22902">MIRDFTLTEFWLVAAGLGATLALSAIAFIGGSLAGLLVALARTAPAKGLRMTAAAFIDFFQGTPMLLQLFLVFYGLPVLGWKVNVWVAAAVGLTLHAGAFLGEIWRGGIQAVPRGQTEAAAALGLGYGARMRYVVLPQALRMSFAPTVGFLVQLIKGTSLAAIIGFVELSRSGQLVSSITYKPLLAFGLVGACYFAICFPLSRYSARLERRFAAGH</sequence>
<dbReference type="InterPro" id="IPR035906">
    <property type="entry name" value="MetI-like_sf"/>
</dbReference>
<gene>
    <name evidence="10" type="ORF">EJP69_08990</name>
</gene>
<comment type="subcellular location">
    <subcellularLocation>
        <location evidence="1">Cell inner membrane</location>
        <topology evidence="1">Multi-pass membrane protein</topology>
    </subcellularLocation>
    <subcellularLocation>
        <location evidence="8">Cell membrane</location>
        <topology evidence="8">Multi-pass membrane protein</topology>
    </subcellularLocation>
</comment>
<feature type="transmembrane region" description="Helical" evidence="8">
    <location>
        <begin position="184"/>
        <end position="202"/>
    </location>
</feature>
<name>A0A3S0QA43_9BURK</name>
<feature type="transmembrane region" description="Helical" evidence="8">
    <location>
        <begin position="139"/>
        <end position="164"/>
    </location>
</feature>
<feature type="transmembrane region" description="Helical" evidence="8">
    <location>
        <begin position="12"/>
        <end position="41"/>
    </location>
</feature>
<evidence type="ECO:0000313" key="11">
    <source>
        <dbReference type="Proteomes" id="UP000267418"/>
    </source>
</evidence>
<proteinExistence type="inferred from homology"/>
<evidence type="ECO:0000256" key="1">
    <source>
        <dbReference type="ARBA" id="ARBA00004429"/>
    </source>
</evidence>
<comment type="similarity">
    <text evidence="2">Belongs to the binding-protein-dependent transport system permease family. HisMQ subfamily.</text>
</comment>
<evidence type="ECO:0000256" key="5">
    <source>
        <dbReference type="ARBA" id="ARBA00022692"/>
    </source>
</evidence>
<dbReference type="PANTHER" id="PTHR30614">
    <property type="entry name" value="MEMBRANE COMPONENT OF AMINO ACID ABC TRANSPORTER"/>
    <property type="match status" value="1"/>
</dbReference>
<evidence type="ECO:0000313" key="10">
    <source>
        <dbReference type="EMBL" id="RTQ34550.1"/>
    </source>
</evidence>
<dbReference type="Pfam" id="PF00528">
    <property type="entry name" value="BPD_transp_1"/>
    <property type="match status" value="1"/>
</dbReference>
<dbReference type="PROSITE" id="PS50928">
    <property type="entry name" value="ABC_TM1"/>
    <property type="match status" value="1"/>
</dbReference>
<keyword evidence="5 8" id="KW-0812">Transmembrane</keyword>
<comment type="caution">
    <text evidence="10">The sequence shown here is derived from an EMBL/GenBank/DDBJ whole genome shotgun (WGS) entry which is preliminary data.</text>
</comment>
<accession>A0A3S0QA43</accession>
<keyword evidence="4" id="KW-1003">Cell membrane</keyword>
<dbReference type="InterPro" id="IPR043429">
    <property type="entry name" value="ArtM/GltK/GlnP/TcyL/YhdX-like"/>
</dbReference>
<dbReference type="Proteomes" id="UP000267418">
    <property type="component" value="Unassembled WGS sequence"/>
</dbReference>
<keyword evidence="3 8" id="KW-0813">Transport</keyword>
<feature type="domain" description="ABC transmembrane type-1" evidence="9">
    <location>
        <begin position="17"/>
        <end position="202"/>
    </location>
</feature>
<feature type="transmembrane region" description="Helical" evidence="8">
    <location>
        <begin position="53"/>
        <end position="74"/>
    </location>
</feature>
<dbReference type="EMBL" id="RXOE01000002">
    <property type="protein sequence ID" value="RTQ34550.1"/>
    <property type="molecule type" value="Genomic_DNA"/>
</dbReference>
<dbReference type="GO" id="GO:0006865">
    <property type="term" value="P:amino acid transport"/>
    <property type="evidence" value="ECO:0007669"/>
    <property type="project" value="TreeGrafter"/>
</dbReference>
<dbReference type="Gene3D" id="1.10.3720.10">
    <property type="entry name" value="MetI-like"/>
    <property type="match status" value="1"/>
</dbReference>
<evidence type="ECO:0000256" key="2">
    <source>
        <dbReference type="ARBA" id="ARBA00010072"/>
    </source>
</evidence>
<dbReference type="InterPro" id="IPR000515">
    <property type="entry name" value="MetI-like"/>
</dbReference>
<dbReference type="InterPro" id="IPR010065">
    <property type="entry name" value="AA_ABC_transptr_permease_3TM"/>
</dbReference>
<reference evidence="10 11" key="1">
    <citation type="submission" date="2018-12" db="EMBL/GenBank/DDBJ databases">
        <title>The genome of Variovorax gossypii DSM 100435.</title>
        <authorList>
            <person name="Gao J."/>
            <person name="Sun J."/>
        </authorList>
    </citation>
    <scope>NUCLEOTIDE SEQUENCE [LARGE SCALE GENOMIC DNA]</scope>
    <source>
        <strain evidence="10 11">DSM 100435</strain>
    </source>
</reference>
<dbReference type="SUPFAM" id="SSF161098">
    <property type="entry name" value="MetI-like"/>
    <property type="match status" value="1"/>
</dbReference>
<evidence type="ECO:0000256" key="7">
    <source>
        <dbReference type="ARBA" id="ARBA00023136"/>
    </source>
</evidence>
<dbReference type="OrthoDB" id="7255919at2"/>
<keyword evidence="11" id="KW-1185">Reference proteome</keyword>
<feature type="transmembrane region" description="Helical" evidence="8">
    <location>
        <begin position="86"/>
        <end position="105"/>
    </location>
</feature>
<dbReference type="GO" id="GO:0022857">
    <property type="term" value="F:transmembrane transporter activity"/>
    <property type="evidence" value="ECO:0007669"/>
    <property type="project" value="InterPro"/>
</dbReference>
<keyword evidence="6 8" id="KW-1133">Transmembrane helix</keyword>
<dbReference type="CDD" id="cd06261">
    <property type="entry name" value="TM_PBP2"/>
    <property type="match status" value="1"/>
</dbReference>
<organism evidence="10 11">
    <name type="scientific">Variovorax gossypii</name>
    <dbReference type="NCBI Taxonomy" id="1679495"/>
    <lineage>
        <taxon>Bacteria</taxon>
        <taxon>Pseudomonadati</taxon>
        <taxon>Pseudomonadota</taxon>
        <taxon>Betaproteobacteria</taxon>
        <taxon>Burkholderiales</taxon>
        <taxon>Comamonadaceae</taxon>
        <taxon>Variovorax</taxon>
    </lineage>
</organism>
<dbReference type="GO" id="GO:0043190">
    <property type="term" value="C:ATP-binding cassette (ABC) transporter complex"/>
    <property type="evidence" value="ECO:0007669"/>
    <property type="project" value="InterPro"/>
</dbReference>
<evidence type="ECO:0000256" key="8">
    <source>
        <dbReference type="RuleBase" id="RU363032"/>
    </source>
</evidence>
<evidence type="ECO:0000259" key="9">
    <source>
        <dbReference type="PROSITE" id="PS50928"/>
    </source>
</evidence>
<evidence type="ECO:0000256" key="6">
    <source>
        <dbReference type="ARBA" id="ARBA00022989"/>
    </source>
</evidence>
<dbReference type="NCBIfam" id="TIGR01726">
    <property type="entry name" value="HEQRo_perm_3TM"/>
    <property type="match status" value="1"/>
</dbReference>
<keyword evidence="7 8" id="KW-0472">Membrane</keyword>
<evidence type="ECO:0000256" key="3">
    <source>
        <dbReference type="ARBA" id="ARBA00022448"/>
    </source>
</evidence>